<dbReference type="Proteomes" id="UP000680866">
    <property type="component" value="Chromosome"/>
</dbReference>
<feature type="transmembrane region" description="Helical" evidence="3">
    <location>
        <begin position="172"/>
        <end position="192"/>
    </location>
</feature>
<feature type="transmembrane region" description="Helical" evidence="3">
    <location>
        <begin position="199"/>
        <end position="216"/>
    </location>
</feature>
<dbReference type="AlphaFoldDB" id="A0A810MW48"/>
<dbReference type="KEGG" id="pry:Prubr_17850"/>
<feature type="transmembrane region" description="Helical" evidence="3">
    <location>
        <begin position="72"/>
        <end position="96"/>
    </location>
</feature>
<dbReference type="InterPro" id="IPR027383">
    <property type="entry name" value="Znf_put"/>
</dbReference>
<keyword evidence="3" id="KW-0472">Membrane</keyword>
<keyword evidence="1" id="KW-0805">Transcription regulation</keyword>
<gene>
    <name evidence="5" type="ORF">Prubr_17850</name>
</gene>
<evidence type="ECO:0000256" key="1">
    <source>
        <dbReference type="ARBA" id="ARBA00023015"/>
    </source>
</evidence>
<keyword evidence="2" id="KW-0804">Transcription</keyword>
<name>A0A810MW48_9ACTN</name>
<dbReference type="Pfam" id="PF13490">
    <property type="entry name" value="zf-HC2"/>
    <property type="match status" value="1"/>
</dbReference>
<organism evidence="5 6">
    <name type="scientific">Polymorphospora rubra</name>
    <dbReference type="NCBI Taxonomy" id="338584"/>
    <lineage>
        <taxon>Bacteria</taxon>
        <taxon>Bacillati</taxon>
        <taxon>Actinomycetota</taxon>
        <taxon>Actinomycetes</taxon>
        <taxon>Micromonosporales</taxon>
        <taxon>Micromonosporaceae</taxon>
        <taxon>Polymorphospora</taxon>
    </lineage>
</organism>
<dbReference type="EMBL" id="AP023359">
    <property type="protein sequence ID" value="BCJ64764.1"/>
    <property type="molecule type" value="Genomic_DNA"/>
</dbReference>
<proteinExistence type="predicted"/>
<evidence type="ECO:0000313" key="5">
    <source>
        <dbReference type="EMBL" id="BCJ64764.1"/>
    </source>
</evidence>
<dbReference type="InterPro" id="IPR041916">
    <property type="entry name" value="Anti_sigma_zinc_sf"/>
</dbReference>
<evidence type="ECO:0000256" key="2">
    <source>
        <dbReference type="ARBA" id="ARBA00023163"/>
    </source>
</evidence>
<evidence type="ECO:0000256" key="3">
    <source>
        <dbReference type="SAM" id="Phobius"/>
    </source>
</evidence>
<sequence>MSGFHLDDAVLRAYARERLADTDAWSVEAHLDRCAACRSRLAVDVPAAAELPAVLPAQGRVRPGTRWRRSMMLLGAAPAARVAWFVSVVATLALAVGAAFDPLLIRPWLLLLIAPVLPVLGVAASYGPHTDPLHEMVAASPYGGLRIVLWRTLSVLAVTVPVAVVAGGTSGIGVPAMWLLPCLALTGLALGLGSLIAPVRAAALVAGGWALLVLAASGPQWLVVPAAGPPWLAVLAAATGLFLVRTTREGAVR</sequence>
<reference evidence="5" key="1">
    <citation type="submission" date="2020-08" db="EMBL/GenBank/DDBJ databases">
        <title>Whole genome shotgun sequence of Polymorphospora rubra NBRC 101157.</title>
        <authorList>
            <person name="Komaki H."/>
            <person name="Tamura T."/>
        </authorList>
    </citation>
    <scope>NUCLEOTIDE SEQUENCE</scope>
    <source>
        <strain evidence="5">NBRC 101157</strain>
    </source>
</reference>
<protein>
    <submittedName>
        <fullName evidence="5">Membrane protein</fullName>
    </submittedName>
</protein>
<evidence type="ECO:0000313" key="6">
    <source>
        <dbReference type="Proteomes" id="UP000680866"/>
    </source>
</evidence>
<keyword evidence="3" id="KW-0812">Transmembrane</keyword>
<keyword evidence="3" id="KW-1133">Transmembrane helix</keyword>
<feature type="transmembrane region" description="Helical" evidence="3">
    <location>
        <begin position="222"/>
        <end position="244"/>
    </location>
</feature>
<feature type="transmembrane region" description="Helical" evidence="3">
    <location>
        <begin position="148"/>
        <end position="166"/>
    </location>
</feature>
<dbReference type="Gene3D" id="1.10.10.1320">
    <property type="entry name" value="Anti-sigma factor, zinc-finger domain"/>
    <property type="match status" value="1"/>
</dbReference>
<accession>A0A810MW48</accession>
<evidence type="ECO:0000259" key="4">
    <source>
        <dbReference type="Pfam" id="PF13490"/>
    </source>
</evidence>
<dbReference type="RefSeq" id="WP_212823574.1">
    <property type="nucleotide sequence ID" value="NZ_AP023359.1"/>
</dbReference>
<keyword evidence="6" id="KW-1185">Reference proteome</keyword>
<feature type="domain" description="Putative zinc-finger" evidence="4">
    <location>
        <begin position="13"/>
        <end position="38"/>
    </location>
</feature>
<feature type="transmembrane region" description="Helical" evidence="3">
    <location>
        <begin position="108"/>
        <end position="127"/>
    </location>
</feature>